<evidence type="ECO:0000256" key="11">
    <source>
        <dbReference type="ARBA" id="ARBA00022825"/>
    </source>
</evidence>
<dbReference type="Gene3D" id="2.30.42.10">
    <property type="match status" value="2"/>
</dbReference>
<dbReference type="NCBIfam" id="TIGR02037">
    <property type="entry name" value="degP_htrA_DO"/>
    <property type="match status" value="1"/>
</dbReference>
<keyword evidence="11" id="KW-0720">Serine protease</keyword>
<organism evidence="17 18">
    <name type="scientific">Desulfobacula phenolica</name>
    <dbReference type="NCBI Taxonomy" id="90732"/>
    <lineage>
        <taxon>Bacteria</taxon>
        <taxon>Pseudomonadati</taxon>
        <taxon>Thermodesulfobacteriota</taxon>
        <taxon>Desulfobacteria</taxon>
        <taxon>Desulfobacterales</taxon>
        <taxon>Desulfobacteraceae</taxon>
        <taxon>Desulfobacula</taxon>
    </lineage>
</organism>
<keyword evidence="9" id="KW-0574">Periplasm</keyword>
<dbReference type="GO" id="GO:0004252">
    <property type="term" value="F:serine-type endopeptidase activity"/>
    <property type="evidence" value="ECO:0007669"/>
    <property type="project" value="InterPro"/>
</dbReference>
<comment type="similarity">
    <text evidence="3">Belongs to the peptidase S1C family.</text>
</comment>
<feature type="domain" description="PDZ" evidence="16">
    <location>
        <begin position="259"/>
        <end position="351"/>
    </location>
</feature>
<keyword evidence="6 17" id="KW-0645">Protease</keyword>
<evidence type="ECO:0000256" key="13">
    <source>
        <dbReference type="ARBA" id="ARBA00032850"/>
    </source>
</evidence>
<dbReference type="PANTHER" id="PTHR22939">
    <property type="entry name" value="SERINE PROTEASE FAMILY S1C HTRA-RELATED"/>
    <property type="match status" value="1"/>
</dbReference>
<evidence type="ECO:0000256" key="8">
    <source>
        <dbReference type="ARBA" id="ARBA00022737"/>
    </source>
</evidence>
<dbReference type="Pfam" id="PF00595">
    <property type="entry name" value="PDZ"/>
    <property type="match status" value="1"/>
</dbReference>
<evidence type="ECO:0000256" key="9">
    <source>
        <dbReference type="ARBA" id="ARBA00022764"/>
    </source>
</evidence>
<evidence type="ECO:0000256" key="3">
    <source>
        <dbReference type="ARBA" id="ARBA00010541"/>
    </source>
</evidence>
<comment type="subcellular location">
    <subcellularLocation>
        <location evidence="2">Periplasm</location>
    </subcellularLocation>
</comment>
<keyword evidence="8" id="KW-0677">Repeat</keyword>
<dbReference type="SUPFAM" id="SSF50156">
    <property type="entry name" value="PDZ domain-like"/>
    <property type="match status" value="2"/>
</dbReference>
<accession>A0A1H2HV47</accession>
<evidence type="ECO:0000256" key="4">
    <source>
        <dbReference type="ARBA" id="ARBA00013035"/>
    </source>
</evidence>
<dbReference type="GO" id="GO:0042597">
    <property type="term" value="C:periplasmic space"/>
    <property type="evidence" value="ECO:0007669"/>
    <property type="project" value="UniProtKB-SubCell"/>
</dbReference>
<dbReference type="InterPro" id="IPR009003">
    <property type="entry name" value="Peptidase_S1_PA"/>
</dbReference>
<evidence type="ECO:0000256" key="1">
    <source>
        <dbReference type="ARBA" id="ARBA00001772"/>
    </source>
</evidence>
<reference evidence="18" key="1">
    <citation type="submission" date="2016-10" db="EMBL/GenBank/DDBJ databases">
        <authorList>
            <person name="Varghese N."/>
            <person name="Submissions S."/>
        </authorList>
    </citation>
    <scope>NUCLEOTIDE SEQUENCE [LARGE SCALE GENOMIC DNA]</scope>
    <source>
        <strain evidence="18">DSM 3384</strain>
    </source>
</reference>
<evidence type="ECO:0000256" key="15">
    <source>
        <dbReference type="PIRSR" id="PIRSR611782-2"/>
    </source>
</evidence>
<evidence type="ECO:0000313" key="17">
    <source>
        <dbReference type="EMBL" id="SDU35760.1"/>
    </source>
</evidence>
<dbReference type="SMART" id="SM00228">
    <property type="entry name" value="PDZ"/>
    <property type="match status" value="2"/>
</dbReference>
<dbReference type="InterPro" id="IPR001478">
    <property type="entry name" value="PDZ"/>
</dbReference>
<evidence type="ECO:0000256" key="6">
    <source>
        <dbReference type="ARBA" id="ARBA00022670"/>
    </source>
</evidence>
<dbReference type="InterPro" id="IPR011782">
    <property type="entry name" value="Pept_S1C_Do"/>
</dbReference>
<feature type="active site" description="Charge relay system" evidence="14">
    <location>
        <position position="146"/>
    </location>
</feature>
<proteinExistence type="inferred from homology"/>
<dbReference type="EMBL" id="FNLL01000007">
    <property type="protein sequence ID" value="SDU35760.1"/>
    <property type="molecule type" value="Genomic_DNA"/>
</dbReference>
<feature type="binding site" evidence="15">
    <location>
        <begin position="217"/>
        <end position="219"/>
    </location>
    <ligand>
        <name>substrate</name>
    </ligand>
</feature>
<keyword evidence="12" id="KW-0346">Stress response</keyword>
<evidence type="ECO:0000256" key="10">
    <source>
        <dbReference type="ARBA" id="ARBA00022801"/>
    </source>
</evidence>
<feature type="domain" description="PDZ" evidence="16">
    <location>
        <begin position="357"/>
        <end position="459"/>
    </location>
</feature>
<keyword evidence="10" id="KW-0378">Hydrolase</keyword>
<dbReference type="InterPro" id="IPR036034">
    <property type="entry name" value="PDZ_sf"/>
</dbReference>
<dbReference type="FunFam" id="2.40.10.120:FF:000007">
    <property type="entry name" value="Periplasmic serine endoprotease DegP-like"/>
    <property type="match status" value="1"/>
</dbReference>
<evidence type="ECO:0000313" key="18">
    <source>
        <dbReference type="Proteomes" id="UP000199608"/>
    </source>
</evidence>
<dbReference type="GO" id="GO:0006508">
    <property type="term" value="P:proteolysis"/>
    <property type="evidence" value="ECO:0007669"/>
    <property type="project" value="UniProtKB-KW"/>
</dbReference>
<dbReference type="RefSeq" id="WP_092234739.1">
    <property type="nucleotide sequence ID" value="NZ_FNLL01000007.1"/>
</dbReference>
<evidence type="ECO:0000256" key="2">
    <source>
        <dbReference type="ARBA" id="ARBA00004418"/>
    </source>
</evidence>
<feature type="active site" description="Charge relay system" evidence="14">
    <location>
        <position position="116"/>
    </location>
</feature>
<feature type="binding site" evidence="15">
    <location>
        <position position="146"/>
    </location>
    <ligand>
        <name>substrate</name>
    </ligand>
</feature>
<dbReference type="Pfam" id="PF13180">
    <property type="entry name" value="PDZ_2"/>
    <property type="match status" value="1"/>
</dbReference>
<dbReference type="SUPFAM" id="SSF50494">
    <property type="entry name" value="Trypsin-like serine proteases"/>
    <property type="match status" value="1"/>
</dbReference>
<gene>
    <name evidence="17" type="ORF">SAMN04487931_10766</name>
</gene>
<feature type="active site" description="Charge relay system" evidence="14">
    <location>
        <position position="219"/>
    </location>
</feature>
<dbReference type="PROSITE" id="PS50106">
    <property type="entry name" value="PDZ"/>
    <property type="match status" value="2"/>
</dbReference>
<sequence>MKQINKLLIAVIVFGLLNTPVMAKNSHSNIRMVPASFSELAKQAKPGVVNIQTVKNIEGGGRVYKHFFGQPFGGNRDMFDEFFAPFFNQRPENRKESSLGSGFIISKDGYIVTNNHVIKDADKIKVILHDKTEYDAIIIGTDPMTDLALIKIKAENLMPLTFGSSLEAEVGSWVVAIGSPFGLEQTVTAGIISAKGRILGSGPYDDFIQTDASINPGNSGGPLLNLDGEVIGINTAIIKSGQGIGFAIPSDLATGVIDQLTEQKTVSRGWMGVAIQNVTKQLAEYYGIKETKGVYVAKVYDGDPADNAGIKVGDVIFQINDKKIESSRDLTLTIAASSVGETVKVKLIRDGKEKMIKVKLGKRPEQDPDKAKIMDEYDSFGFSLKQMDSDMAKKLGYPEDIKGLVVTDIESGSQASKTSVRRGDLLMEVNRYKIDTIEDYTQYLKKIATGRTVHLLFRRGNSHVFVVSFEKS</sequence>
<protein>
    <recommendedName>
        <fullName evidence="5">Probable periplasmic serine endoprotease DegP-like</fullName>
        <ecNumber evidence="4">3.4.21.107</ecNumber>
    </recommendedName>
    <alternativeName>
        <fullName evidence="13">Protease Do</fullName>
    </alternativeName>
</protein>
<dbReference type="Pfam" id="PF13365">
    <property type="entry name" value="Trypsin_2"/>
    <property type="match status" value="1"/>
</dbReference>
<name>A0A1H2HV47_9BACT</name>
<keyword evidence="7" id="KW-0732">Signal</keyword>
<evidence type="ECO:0000256" key="7">
    <source>
        <dbReference type="ARBA" id="ARBA00022729"/>
    </source>
</evidence>
<evidence type="ECO:0000256" key="14">
    <source>
        <dbReference type="PIRSR" id="PIRSR611782-1"/>
    </source>
</evidence>
<evidence type="ECO:0000256" key="12">
    <source>
        <dbReference type="ARBA" id="ARBA00023016"/>
    </source>
</evidence>
<dbReference type="InterPro" id="IPR001940">
    <property type="entry name" value="Peptidase_S1C"/>
</dbReference>
<keyword evidence="18" id="KW-1185">Reference proteome</keyword>
<dbReference type="PRINTS" id="PR00834">
    <property type="entry name" value="PROTEASES2C"/>
</dbReference>
<evidence type="ECO:0000256" key="5">
    <source>
        <dbReference type="ARBA" id="ARBA00013958"/>
    </source>
</evidence>
<dbReference type="CDD" id="cd10839">
    <property type="entry name" value="cpPDZ1_DegP-like"/>
    <property type="match status" value="1"/>
</dbReference>
<dbReference type="Gene3D" id="2.40.10.120">
    <property type="match status" value="1"/>
</dbReference>
<dbReference type="Proteomes" id="UP000199608">
    <property type="component" value="Unassembled WGS sequence"/>
</dbReference>
<feature type="binding site" evidence="15">
    <location>
        <position position="116"/>
    </location>
    <ligand>
        <name>substrate</name>
    </ligand>
</feature>
<dbReference type="PANTHER" id="PTHR22939:SF130">
    <property type="entry name" value="PERIPLASMIC SERINE ENDOPROTEASE DEGP-LIKE-RELATED"/>
    <property type="match status" value="1"/>
</dbReference>
<comment type="catalytic activity">
    <reaction evidence="1">
        <text>Acts on substrates that are at least partially unfolded. The cleavage site P1 residue is normally between a pair of hydrophobic residues, such as Val-|-Val.</text>
        <dbReference type="EC" id="3.4.21.107"/>
    </reaction>
</comment>
<dbReference type="AlphaFoldDB" id="A0A1H2HV47"/>
<evidence type="ECO:0000259" key="16">
    <source>
        <dbReference type="PROSITE" id="PS50106"/>
    </source>
</evidence>
<dbReference type="EC" id="3.4.21.107" evidence="4"/>